<evidence type="ECO:0000313" key="3">
    <source>
        <dbReference type="Proteomes" id="UP000018721"/>
    </source>
</evidence>
<sequence length="43" mass="4966">MNVNQLKHYRGRWIRPFMDEVPVGLDDEPSNEPLEVSDLPASI</sequence>
<name>V9FY40_PHYNI</name>
<organism evidence="2 3">
    <name type="scientific">Phytophthora nicotianae P1569</name>
    <dbReference type="NCBI Taxonomy" id="1317065"/>
    <lineage>
        <taxon>Eukaryota</taxon>
        <taxon>Sar</taxon>
        <taxon>Stramenopiles</taxon>
        <taxon>Oomycota</taxon>
        <taxon>Peronosporomycetes</taxon>
        <taxon>Peronosporales</taxon>
        <taxon>Peronosporaceae</taxon>
        <taxon>Phytophthora</taxon>
    </lineage>
</organism>
<dbReference type="EMBL" id="ANIZ01000269">
    <property type="protein sequence ID" value="ETI55708.1"/>
    <property type="molecule type" value="Genomic_DNA"/>
</dbReference>
<evidence type="ECO:0000313" key="2">
    <source>
        <dbReference type="EMBL" id="ETI55708.1"/>
    </source>
</evidence>
<proteinExistence type="predicted"/>
<dbReference type="Proteomes" id="UP000018721">
    <property type="component" value="Unassembled WGS sequence"/>
</dbReference>
<gene>
    <name evidence="2" type="ORF">F443_01646</name>
</gene>
<dbReference type="AlphaFoldDB" id="V9FY40"/>
<keyword evidence="3" id="KW-1185">Reference proteome</keyword>
<protein>
    <submittedName>
        <fullName evidence="2">Uncharacterized protein</fullName>
    </submittedName>
</protein>
<feature type="region of interest" description="Disordered" evidence="1">
    <location>
        <begin position="24"/>
        <end position="43"/>
    </location>
</feature>
<comment type="caution">
    <text evidence="2">The sequence shown here is derived from an EMBL/GenBank/DDBJ whole genome shotgun (WGS) entry which is preliminary data.</text>
</comment>
<accession>V9FY40</accession>
<reference evidence="2 3" key="1">
    <citation type="submission" date="2013-11" db="EMBL/GenBank/DDBJ databases">
        <title>The Genome Sequence of Phytophthora parasitica P1569.</title>
        <authorList>
            <consortium name="The Broad Institute Genomics Platform"/>
            <person name="Russ C."/>
            <person name="Tyler B."/>
            <person name="Panabieres F."/>
            <person name="Shan W."/>
            <person name="Tripathy S."/>
            <person name="Grunwald N."/>
            <person name="Machado M."/>
            <person name="Johnson C.S."/>
            <person name="Arredondo F."/>
            <person name="Hong C."/>
            <person name="Coffey M."/>
            <person name="Young S.K."/>
            <person name="Zeng Q."/>
            <person name="Gargeya S."/>
            <person name="Fitzgerald M."/>
            <person name="Abouelleil A."/>
            <person name="Alvarado L."/>
            <person name="Chapman S.B."/>
            <person name="Gainer-Dewar J."/>
            <person name="Goldberg J."/>
            <person name="Griggs A."/>
            <person name="Gujja S."/>
            <person name="Hansen M."/>
            <person name="Howarth C."/>
            <person name="Imamovic A."/>
            <person name="Ireland A."/>
            <person name="Larimer J."/>
            <person name="McCowan C."/>
            <person name="Murphy C."/>
            <person name="Pearson M."/>
            <person name="Poon T.W."/>
            <person name="Priest M."/>
            <person name="Roberts A."/>
            <person name="Saif S."/>
            <person name="Shea T."/>
            <person name="Sykes S."/>
            <person name="Wortman J."/>
            <person name="Nusbaum C."/>
            <person name="Birren B."/>
        </authorList>
    </citation>
    <scope>NUCLEOTIDE SEQUENCE [LARGE SCALE GENOMIC DNA]</scope>
    <source>
        <strain evidence="2 3">P1569</strain>
    </source>
</reference>
<dbReference type="HOGENOM" id="CLU_3243359_0_0_1"/>
<evidence type="ECO:0000256" key="1">
    <source>
        <dbReference type="SAM" id="MobiDB-lite"/>
    </source>
</evidence>